<dbReference type="InterPro" id="IPR029021">
    <property type="entry name" value="Prot-tyrosine_phosphatase-like"/>
</dbReference>
<evidence type="ECO:0000313" key="2">
    <source>
        <dbReference type="EMBL" id="KRO25519.1"/>
    </source>
</evidence>
<dbReference type="SUPFAM" id="SSF52799">
    <property type="entry name" value="(Phosphotyrosine protein) phosphatases II"/>
    <property type="match status" value="1"/>
</dbReference>
<evidence type="ECO:0000256" key="1">
    <source>
        <dbReference type="ARBA" id="ARBA00009580"/>
    </source>
</evidence>
<dbReference type="EMBL" id="JQCQ01000009">
    <property type="protein sequence ID" value="KRO25519.1"/>
    <property type="molecule type" value="Genomic_DNA"/>
</dbReference>
<name>A0A0R2NI95_9LACO</name>
<dbReference type="Pfam" id="PF13350">
    <property type="entry name" value="Y_phosphatase3"/>
    <property type="match status" value="1"/>
</dbReference>
<reference evidence="2 3" key="1">
    <citation type="journal article" date="2015" name="Genome Announc.">
        <title>Expanding the biotechnology potential of lactobacilli through comparative genomics of 213 strains and associated genera.</title>
        <authorList>
            <person name="Sun Z."/>
            <person name="Harris H.M."/>
            <person name="McCann A."/>
            <person name="Guo C."/>
            <person name="Argimon S."/>
            <person name="Zhang W."/>
            <person name="Yang X."/>
            <person name="Jeffery I.B."/>
            <person name="Cooney J.C."/>
            <person name="Kagawa T.F."/>
            <person name="Liu W."/>
            <person name="Song Y."/>
            <person name="Salvetti E."/>
            <person name="Wrobel A."/>
            <person name="Rasinkangas P."/>
            <person name="Parkhill J."/>
            <person name="Rea M.C."/>
            <person name="O'Sullivan O."/>
            <person name="Ritari J."/>
            <person name="Douillard F.P."/>
            <person name="Paul Ross R."/>
            <person name="Yang R."/>
            <person name="Briner A.E."/>
            <person name="Felis G.E."/>
            <person name="de Vos W.M."/>
            <person name="Barrangou R."/>
            <person name="Klaenhammer T.R."/>
            <person name="Caufield P.W."/>
            <person name="Cui Y."/>
            <person name="Zhang H."/>
            <person name="O'Toole P.W."/>
        </authorList>
    </citation>
    <scope>NUCLEOTIDE SEQUENCE [LARGE SCALE GENOMIC DNA]</scope>
    <source>
        <strain evidence="2 3">DSM 23026</strain>
    </source>
</reference>
<comment type="similarity">
    <text evidence="1">Belongs to the protein-tyrosine phosphatase family.</text>
</comment>
<organism evidence="2 3">
    <name type="scientific">Pediococcus argentinicus</name>
    <dbReference type="NCBI Taxonomy" id="480391"/>
    <lineage>
        <taxon>Bacteria</taxon>
        <taxon>Bacillati</taxon>
        <taxon>Bacillota</taxon>
        <taxon>Bacilli</taxon>
        <taxon>Lactobacillales</taxon>
        <taxon>Lactobacillaceae</taxon>
        <taxon>Pediococcus</taxon>
    </lineage>
</organism>
<dbReference type="Proteomes" id="UP000051249">
    <property type="component" value="Unassembled WGS sequence"/>
</dbReference>
<proteinExistence type="inferred from homology"/>
<dbReference type="OrthoDB" id="1188001at2"/>
<dbReference type="PATRIC" id="fig|480391.4.peg.1815"/>
<evidence type="ECO:0000313" key="3">
    <source>
        <dbReference type="Proteomes" id="UP000051249"/>
    </source>
</evidence>
<dbReference type="InterPro" id="IPR016130">
    <property type="entry name" value="Tyr_Pase_AS"/>
</dbReference>
<dbReference type="PANTHER" id="PTHR31126:SF1">
    <property type="entry name" value="TYROSINE SPECIFIC PROTEIN PHOSPHATASES DOMAIN-CONTAINING PROTEIN"/>
    <property type="match status" value="1"/>
</dbReference>
<dbReference type="Gene3D" id="3.90.190.10">
    <property type="entry name" value="Protein tyrosine phosphatase superfamily"/>
    <property type="match status" value="1"/>
</dbReference>
<protein>
    <submittedName>
        <fullName evidence="2">Ptp3 protein</fullName>
    </submittedName>
</protein>
<sequence>MTEQRLLPIQQGTNFRELGGYKNLDGQSIKWHKLIRSGKLNELTEQDLEFLRNYGLQYDIDFRSPEERSESPDRVPEGVQYSFNPVFSVDETQSSKQTELLQRKMRIDPTIGRTEMQKVYVDLVKNPHAQKAYRTFFDQLLANSDEDSALLFHCTAGKDRTGMGAVFLLNALNIDEDTIRADYLLTNRASKSVVDAMTKSLKIKNSSAAFIQSMQALQSVHISYYNTAMHEINQISGNVHNYMNEYLKVSDSEIKDLQKIYLN</sequence>
<accession>A0A0R2NI95</accession>
<dbReference type="InterPro" id="IPR026893">
    <property type="entry name" value="Tyr/Ser_Pase_IphP-type"/>
</dbReference>
<keyword evidence="3" id="KW-1185">Reference proteome</keyword>
<dbReference type="AlphaFoldDB" id="A0A0R2NI95"/>
<dbReference type="GO" id="GO:0004721">
    <property type="term" value="F:phosphoprotein phosphatase activity"/>
    <property type="evidence" value="ECO:0007669"/>
    <property type="project" value="InterPro"/>
</dbReference>
<gene>
    <name evidence="2" type="ORF">IV88_GL001769</name>
</gene>
<comment type="caution">
    <text evidence="2">The sequence shown here is derived from an EMBL/GenBank/DDBJ whole genome shotgun (WGS) entry which is preliminary data.</text>
</comment>
<dbReference type="PROSITE" id="PS00383">
    <property type="entry name" value="TYR_PHOSPHATASE_1"/>
    <property type="match status" value="1"/>
</dbReference>
<dbReference type="PANTHER" id="PTHR31126">
    <property type="entry name" value="TYROSINE-PROTEIN PHOSPHATASE"/>
    <property type="match status" value="1"/>
</dbReference>
<dbReference type="RefSeq" id="WP_057798820.1">
    <property type="nucleotide sequence ID" value="NZ_BJZZ01000008.1"/>
</dbReference>